<gene>
    <name evidence="5" type="ORF">AVDCRST_MAG23-2796</name>
</gene>
<dbReference type="AlphaFoldDB" id="A0A6J4UEU7"/>
<protein>
    <recommendedName>
        <fullName evidence="6">Short-chain dehydrogenase/reductase SDR</fullName>
    </recommendedName>
</protein>
<dbReference type="NCBIfam" id="NF005495">
    <property type="entry name" value="PRK07109.1"/>
    <property type="match status" value="1"/>
</dbReference>
<comment type="similarity">
    <text evidence="1 3">Belongs to the short-chain dehydrogenases/reductases (SDR) family.</text>
</comment>
<evidence type="ECO:0000256" key="4">
    <source>
        <dbReference type="SAM" id="MobiDB-lite"/>
    </source>
</evidence>
<dbReference type="SUPFAM" id="SSF51735">
    <property type="entry name" value="NAD(P)-binding Rossmann-fold domains"/>
    <property type="match status" value="1"/>
</dbReference>
<evidence type="ECO:0008006" key="6">
    <source>
        <dbReference type="Google" id="ProtNLM"/>
    </source>
</evidence>
<evidence type="ECO:0000256" key="2">
    <source>
        <dbReference type="ARBA" id="ARBA00023002"/>
    </source>
</evidence>
<reference evidence="5" key="1">
    <citation type="submission" date="2020-02" db="EMBL/GenBank/DDBJ databases">
        <authorList>
            <person name="Meier V. D."/>
        </authorList>
    </citation>
    <scope>NUCLEOTIDE SEQUENCE</scope>
    <source>
        <strain evidence="5">AVDCRST_MAG23</strain>
    </source>
</reference>
<dbReference type="GO" id="GO:0016491">
    <property type="term" value="F:oxidoreductase activity"/>
    <property type="evidence" value="ECO:0007669"/>
    <property type="project" value="UniProtKB-KW"/>
</dbReference>
<proteinExistence type="inferred from homology"/>
<dbReference type="GO" id="GO:0016020">
    <property type="term" value="C:membrane"/>
    <property type="evidence" value="ECO:0007669"/>
    <property type="project" value="TreeGrafter"/>
</dbReference>
<feature type="compositionally biased region" description="Basic and acidic residues" evidence="4">
    <location>
        <begin position="277"/>
        <end position="297"/>
    </location>
</feature>
<dbReference type="PRINTS" id="PR00080">
    <property type="entry name" value="SDRFAMILY"/>
</dbReference>
<evidence type="ECO:0000256" key="3">
    <source>
        <dbReference type="RuleBase" id="RU000363"/>
    </source>
</evidence>
<dbReference type="Gene3D" id="3.40.50.720">
    <property type="entry name" value="NAD(P)-binding Rossmann-like Domain"/>
    <property type="match status" value="1"/>
</dbReference>
<dbReference type="InterPro" id="IPR002347">
    <property type="entry name" value="SDR_fam"/>
</dbReference>
<keyword evidence="2" id="KW-0560">Oxidoreductase</keyword>
<dbReference type="PRINTS" id="PR00081">
    <property type="entry name" value="GDHRDH"/>
</dbReference>
<dbReference type="Pfam" id="PF00106">
    <property type="entry name" value="adh_short"/>
    <property type="match status" value="1"/>
</dbReference>
<evidence type="ECO:0000313" key="5">
    <source>
        <dbReference type="EMBL" id="CAA9548841.1"/>
    </source>
</evidence>
<organism evidence="5">
    <name type="scientific">uncultured Sphingosinicella sp</name>
    <dbReference type="NCBI Taxonomy" id="478748"/>
    <lineage>
        <taxon>Bacteria</taxon>
        <taxon>Pseudomonadati</taxon>
        <taxon>Pseudomonadota</taxon>
        <taxon>Alphaproteobacteria</taxon>
        <taxon>Sphingomonadales</taxon>
        <taxon>Sphingosinicellaceae</taxon>
        <taxon>Sphingosinicella</taxon>
        <taxon>environmental samples</taxon>
    </lineage>
</organism>
<evidence type="ECO:0000256" key="1">
    <source>
        <dbReference type="ARBA" id="ARBA00006484"/>
    </source>
</evidence>
<dbReference type="InterPro" id="IPR036291">
    <property type="entry name" value="NAD(P)-bd_dom_sf"/>
</dbReference>
<dbReference type="PANTHER" id="PTHR44196">
    <property type="entry name" value="DEHYDROGENASE/REDUCTASE SDR FAMILY MEMBER 7B"/>
    <property type="match status" value="1"/>
</dbReference>
<sequence>MAVRLKPIDRQTIVITGASSGNGLATAQEAVRRGAAVVLAARNAEALERIATDLRLAGGRVAVCEADVASDDDVERIAQTAIDQFGGFDSWVNDAAAATYGRIDEVPMEDHRRIFDVNYFGLLKGMIVAARHFRARGGGAIVNVGSVLSDRAMILQGPYSATKHAVQAATDAMRMELERDRAPVSVTLIKPGSIHTPYPQHARNYMSAPPHLPPPLYDPRLVADAILFACENPRRQLYVGGGGYAISLLGKVAPRLSDLLMEAVGIDSQQKPGDPGDPAKRDNLYEPKSDGRVEGDQDVHVRRTSFLLEAQKQPLMLPFLAAAAGVEALHALGRHRSKRSHSPFMLRRRRVL</sequence>
<feature type="region of interest" description="Disordered" evidence="4">
    <location>
        <begin position="267"/>
        <end position="297"/>
    </location>
</feature>
<dbReference type="PANTHER" id="PTHR44196:SF1">
    <property type="entry name" value="DEHYDROGENASE_REDUCTASE SDR FAMILY MEMBER 7B"/>
    <property type="match status" value="1"/>
</dbReference>
<name>A0A6J4UEU7_9SPHN</name>
<accession>A0A6J4UEU7</accession>
<dbReference type="EMBL" id="CADCWD010000094">
    <property type="protein sequence ID" value="CAA9548841.1"/>
    <property type="molecule type" value="Genomic_DNA"/>
</dbReference>